<name>A0A1F6NUH7_9BACT</name>
<dbReference type="STRING" id="1798704.A3J93_03670"/>
<evidence type="ECO:0000313" key="1">
    <source>
        <dbReference type="EMBL" id="OGH87596.1"/>
    </source>
</evidence>
<comment type="caution">
    <text evidence="1">The sequence shown here is derived from an EMBL/GenBank/DDBJ whole genome shotgun (WGS) entry which is preliminary data.</text>
</comment>
<gene>
    <name evidence="1" type="ORF">A3J93_03670</name>
</gene>
<dbReference type="Proteomes" id="UP000177907">
    <property type="component" value="Unassembled WGS sequence"/>
</dbReference>
<evidence type="ECO:0000313" key="2">
    <source>
        <dbReference type="Proteomes" id="UP000177907"/>
    </source>
</evidence>
<proteinExistence type="predicted"/>
<dbReference type="AlphaFoldDB" id="A0A1F6NUH7"/>
<protein>
    <submittedName>
        <fullName evidence="1">Uncharacterized protein</fullName>
    </submittedName>
</protein>
<sequence>MKTKLYNYLYNTGVPINEVYTPLLALANKFASPSSNNFWQTIITVSDYMKARYQTEQWYPEKIIFGLVEWKTASDLAASLEAIDRLLARSGVSLVDNTKTRGKFIGLELNDATLKHWASAYDLADSVVKNRVDSELPIALSLFARLNIQFQTVGMLINLPLGPALYSKAEVNNFVNVGGADCDFARLVFTLREMSITDARHEVYVIVKEFLLADHCLNNENLEWEQAVLLVWSLGFMFNEFERLSSEDQIWLINNYYYRAFAIGVPLKIILQSYLLSSRWVVEYVRKCSALILNIENNSENVYFGGEENNSAFGLISAEYHRRLADKISEGLSDQTVAEAFVAGLFGGGYDESAPTYYHWLQEALIVYVGLKESTLVDWLKDGDSPLNYENRGELIKLLTYFVYGGEFVKLVEYFQDKKSKVPFKIFLNYIKDAVDLSVDVIIQNCLAFAEVMRDNGLLSSDDDLIEYHQEDGQFYWNKKLLKQ</sequence>
<reference evidence="1 2" key="1">
    <citation type="journal article" date="2016" name="Nat. Commun.">
        <title>Thousands of microbial genomes shed light on interconnected biogeochemical processes in an aquifer system.</title>
        <authorList>
            <person name="Anantharaman K."/>
            <person name="Brown C.T."/>
            <person name="Hug L.A."/>
            <person name="Sharon I."/>
            <person name="Castelle C.J."/>
            <person name="Probst A.J."/>
            <person name="Thomas B.C."/>
            <person name="Singh A."/>
            <person name="Wilkins M.J."/>
            <person name="Karaoz U."/>
            <person name="Brodie E.L."/>
            <person name="Williams K.H."/>
            <person name="Hubbard S.S."/>
            <person name="Banfield J.F."/>
        </authorList>
    </citation>
    <scope>NUCLEOTIDE SEQUENCE [LARGE SCALE GENOMIC DNA]</scope>
</reference>
<accession>A0A1F6NUH7</accession>
<organism evidence="1 2">
    <name type="scientific">Candidatus Magasanikbacteria bacterium RIFOXYC2_FULL_42_28</name>
    <dbReference type="NCBI Taxonomy" id="1798704"/>
    <lineage>
        <taxon>Bacteria</taxon>
        <taxon>Candidatus Magasanikiibacteriota</taxon>
    </lineage>
</organism>
<dbReference type="EMBL" id="MFQZ01000010">
    <property type="protein sequence ID" value="OGH87596.1"/>
    <property type="molecule type" value="Genomic_DNA"/>
</dbReference>